<sequence>MTGNDAGRPPRCSECGETTHLVADLPRSGLRPRIGVFKCTGCARIMVCKDHDAGPPADLGTPFNG</sequence>
<gene>
    <name evidence="1" type="ORF">BJ122_101293</name>
</gene>
<comment type="caution">
    <text evidence="1">The sequence shown here is derived from an EMBL/GenBank/DDBJ whole genome shotgun (WGS) entry which is preliminary data.</text>
</comment>
<accession>A0A318TNV3</accession>
<protein>
    <submittedName>
        <fullName evidence="1">Uncharacterized protein</fullName>
    </submittedName>
</protein>
<name>A0A318TNV3_9BRAD</name>
<dbReference type="EMBL" id="QJTI01000001">
    <property type="protein sequence ID" value="PYF05550.1"/>
    <property type="molecule type" value="Genomic_DNA"/>
</dbReference>
<evidence type="ECO:0000313" key="2">
    <source>
        <dbReference type="Proteomes" id="UP000248148"/>
    </source>
</evidence>
<evidence type="ECO:0000313" key="1">
    <source>
        <dbReference type="EMBL" id="PYF05550.1"/>
    </source>
</evidence>
<keyword evidence="2" id="KW-1185">Reference proteome</keyword>
<organism evidence="1 2">
    <name type="scientific">Rhodopseudomonas faecalis</name>
    <dbReference type="NCBI Taxonomy" id="99655"/>
    <lineage>
        <taxon>Bacteria</taxon>
        <taxon>Pseudomonadati</taxon>
        <taxon>Pseudomonadota</taxon>
        <taxon>Alphaproteobacteria</taxon>
        <taxon>Hyphomicrobiales</taxon>
        <taxon>Nitrobacteraceae</taxon>
        <taxon>Rhodopseudomonas</taxon>
    </lineage>
</organism>
<proteinExistence type="predicted"/>
<reference evidence="1 2" key="1">
    <citation type="submission" date="2018-06" db="EMBL/GenBank/DDBJ databases">
        <title>Genomic Encyclopedia of Archaeal and Bacterial Type Strains, Phase II (KMG-II): from individual species to whole genera.</title>
        <authorList>
            <person name="Goeker M."/>
        </authorList>
    </citation>
    <scope>NUCLEOTIDE SEQUENCE [LARGE SCALE GENOMIC DNA]</scope>
    <source>
        <strain evidence="1 2">JCM 11668</strain>
    </source>
</reference>
<dbReference type="Proteomes" id="UP000248148">
    <property type="component" value="Unassembled WGS sequence"/>
</dbReference>
<dbReference type="AlphaFoldDB" id="A0A318TNV3"/>